<dbReference type="NCBIfam" id="NF001898">
    <property type="entry name" value="PRK00654.1-1"/>
    <property type="match status" value="1"/>
</dbReference>
<comment type="similarity">
    <text evidence="3 7">Belongs to the glycosyltransferase 1 family. Bacterial/plant glycogen synthase subfamily.</text>
</comment>
<evidence type="ECO:0000256" key="1">
    <source>
        <dbReference type="ARBA" id="ARBA00001478"/>
    </source>
</evidence>
<dbReference type="Proteomes" id="UP000253034">
    <property type="component" value="Unassembled WGS sequence"/>
</dbReference>
<dbReference type="EMBL" id="QPJT01000017">
    <property type="protein sequence ID" value="RCX13471.1"/>
    <property type="molecule type" value="Genomic_DNA"/>
</dbReference>
<comment type="catalytic activity">
    <reaction evidence="1 7">
        <text>[(1-&gt;4)-alpha-D-glucosyl](n) + ADP-alpha-D-glucose = [(1-&gt;4)-alpha-D-glucosyl](n+1) + ADP + H(+)</text>
        <dbReference type="Rhea" id="RHEA:18189"/>
        <dbReference type="Rhea" id="RHEA-COMP:9584"/>
        <dbReference type="Rhea" id="RHEA-COMP:9587"/>
        <dbReference type="ChEBI" id="CHEBI:15378"/>
        <dbReference type="ChEBI" id="CHEBI:15444"/>
        <dbReference type="ChEBI" id="CHEBI:57498"/>
        <dbReference type="ChEBI" id="CHEBI:456216"/>
        <dbReference type="EC" id="2.4.1.21"/>
    </reaction>
</comment>
<evidence type="ECO:0000256" key="6">
    <source>
        <dbReference type="ARBA" id="ARBA00023056"/>
    </source>
</evidence>
<evidence type="ECO:0000313" key="10">
    <source>
        <dbReference type="EMBL" id="RCX13471.1"/>
    </source>
</evidence>
<evidence type="ECO:0000313" key="11">
    <source>
        <dbReference type="Proteomes" id="UP000253034"/>
    </source>
</evidence>
<feature type="domain" description="Glycosyl transferase family 1" evidence="8">
    <location>
        <begin position="292"/>
        <end position="440"/>
    </location>
</feature>
<sequence>MENMRVLLASSEAVPFAKTGGLADVAGSLPPALKKLGQDIRLIIPKYKCIASEYTGKMEKLGEIMVNVGWRRQYCGVFKLVHNEVTVYFIDNEYYFKRDGLYGYFDQAEQFVFFCKAIIEVLPMIGFKPDVIHCNDWQTAIIPLLLKDHYKRFPFYASIKTLFTIHNLSYQGVFPEQVLPDLTGISWEYFNQWGVEFYGGVNFMKAGLAFADMLSTVSTTYVQEIKGDFFGENLNGVLNSRASSLYGILNGIDTIENDPATDGRLFANYDVNNLEGKYINKRMLQQSLGLEEDPEMPVISVISRLVDQKGFDLIACVLNDMLQMDIQIVVLGTGEYKYEEMFKNTSAAFPRKVSANIRYDSTLAQRIYAGSDMFLMPSLFEPCGLGQLFSMRYGTVPIVRETGGLNDTVKAYQESTGEGNGFTFANYNAHDMLYTIRRAVSFYHNKQVWNKLITKCMSQDYSWDKSASQYVELYEKLQS</sequence>
<dbReference type="UniPathway" id="UPA00164"/>
<dbReference type="Pfam" id="PF08323">
    <property type="entry name" value="Glyco_transf_5"/>
    <property type="match status" value="1"/>
</dbReference>
<keyword evidence="4 7" id="KW-0328">Glycosyltransferase</keyword>
<evidence type="ECO:0000256" key="2">
    <source>
        <dbReference type="ARBA" id="ARBA00002764"/>
    </source>
</evidence>
<evidence type="ECO:0000256" key="4">
    <source>
        <dbReference type="ARBA" id="ARBA00022676"/>
    </source>
</evidence>
<dbReference type="InterPro" id="IPR013534">
    <property type="entry name" value="Starch_synth_cat_dom"/>
</dbReference>
<dbReference type="GO" id="GO:0005978">
    <property type="term" value="P:glycogen biosynthetic process"/>
    <property type="evidence" value="ECO:0007669"/>
    <property type="project" value="UniProtKB-UniRule"/>
</dbReference>
<comment type="pathway">
    <text evidence="7">Glycan biosynthesis; glycogen biosynthesis.</text>
</comment>
<name>A0A369AWC7_9FIRM</name>
<evidence type="ECO:0000256" key="7">
    <source>
        <dbReference type="HAMAP-Rule" id="MF_00484"/>
    </source>
</evidence>
<keyword evidence="5 7" id="KW-0808">Transferase</keyword>
<dbReference type="OrthoDB" id="9808590at2"/>
<accession>A0A369AWC7</accession>
<comment type="caution">
    <text evidence="10">The sequence shown here is derived from an EMBL/GenBank/DDBJ whole genome shotgun (WGS) entry which is preliminary data.</text>
</comment>
<gene>
    <name evidence="7" type="primary">glgA</name>
    <name evidence="10" type="ORF">DFR58_1175</name>
</gene>
<organism evidence="10 11">
    <name type="scientific">Anaerobacterium chartisolvens</name>
    <dbReference type="NCBI Taxonomy" id="1297424"/>
    <lineage>
        <taxon>Bacteria</taxon>
        <taxon>Bacillati</taxon>
        <taxon>Bacillota</taxon>
        <taxon>Clostridia</taxon>
        <taxon>Eubacteriales</taxon>
        <taxon>Oscillospiraceae</taxon>
        <taxon>Anaerobacterium</taxon>
    </lineage>
</organism>
<feature type="binding site" evidence="7">
    <location>
        <position position="18"/>
    </location>
    <ligand>
        <name>ADP-alpha-D-glucose</name>
        <dbReference type="ChEBI" id="CHEBI:57498"/>
    </ligand>
</feature>
<keyword evidence="6 7" id="KW-0320">Glycogen biosynthesis</keyword>
<dbReference type="InterPro" id="IPR011835">
    <property type="entry name" value="GS/SS"/>
</dbReference>
<dbReference type="PANTHER" id="PTHR45825">
    <property type="entry name" value="GRANULE-BOUND STARCH SYNTHASE 1, CHLOROPLASTIC/AMYLOPLASTIC"/>
    <property type="match status" value="1"/>
</dbReference>
<dbReference type="EC" id="2.4.1.21" evidence="7"/>
<proteinExistence type="inferred from homology"/>
<comment type="function">
    <text evidence="2 7">Synthesizes alpha-1,4-glucan chains using ADP-glucose.</text>
</comment>
<dbReference type="InterPro" id="IPR001296">
    <property type="entry name" value="Glyco_trans_1"/>
</dbReference>
<dbReference type="AlphaFoldDB" id="A0A369AWC7"/>
<dbReference type="GO" id="GO:0004373">
    <property type="term" value="F:alpha-1,4-glucan glucosyltransferase (UDP-glucose donor) activity"/>
    <property type="evidence" value="ECO:0007669"/>
    <property type="project" value="InterPro"/>
</dbReference>
<dbReference type="HAMAP" id="MF_00484">
    <property type="entry name" value="Glycogen_synth"/>
    <property type="match status" value="1"/>
</dbReference>
<dbReference type="Pfam" id="PF00534">
    <property type="entry name" value="Glycos_transf_1"/>
    <property type="match status" value="1"/>
</dbReference>
<protein>
    <recommendedName>
        <fullName evidence="7">Glycogen synthase</fullName>
        <ecNumber evidence="7">2.4.1.21</ecNumber>
    </recommendedName>
    <alternativeName>
        <fullName evidence="7">Starch [bacterial glycogen] synthase</fullName>
    </alternativeName>
</protein>
<reference evidence="10 11" key="1">
    <citation type="submission" date="2018-07" db="EMBL/GenBank/DDBJ databases">
        <title>Genomic Encyclopedia of Type Strains, Phase IV (KMG-IV): sequencing the most valuable type-strain genomes for metagenomic binning, comparative biology and taxonomic classification.</title>
        <authorList>
            <person name="Goeker M."/>
        </authorList>
    </citation>
    <scope>NUCLEOTIDE SEQUENCE [LARGE SCALE GENOMIC DNA]</scope>
    <source>
        <strain evidence="10 11">DSM 27016</strain>
    </source>
</reference>
<dbReference type="NCBIfam" id="TIGR02095">
    <property type="entry name" value="glgA"/>
    <property type="match status" value="1"/>
</dbReference>
<dbReference type="GO" id="GO:0009011">
    <property type="term" value="F:alpha-1,4-glucan glucosyltransferase (ADP-glucose donor) activity"/>
    <property type="evidence" value="ECO:0007669"/>
    <property type="project" value="UniProtKB-UniRule"/>
</dbReference>
<dbReference type="CDD" id="cd03791">
    <property type="entry name" value="GT5_Glycogen_synthase_DULL1-like"/>
    <property type="match status" value="1"/>
</dbReference>
<dbReference type="PANTHER" id="PTHR45825:SF11">
    <property type="entry name" value="ALPHA AMYLASE DOMAIN-CONTAINING PROTEIN"/>
    <property type="match status" value="1"/>
</dbReference>
<keyword evidence="11" id="KW-1185">Reference proteome</keyword>
<evidence type="ECO:0000259" key="9">
    <source>
        <dbReference type="Pfam" id="PF08323"/>
    </source>
</evidence>
<dbReference type="SUPFAM" id="SSF53756">
    <property type="entry name" value="UDP-Glycosyltransferase/glycogen phosphorylase"/>
    <property type="match status" value="1"/>
</dbReference>
<evidence type="ECO:0000256" key="3">
    <source>
        <dbReference type="ARBA" id="ARBA00010281"/>
    </source>
</evidence>
<evidence type="ECO:0000259" key="8">
    <source>
        <dbReference type="Pfam" id="PF00534"/>
    </source>
</evidence>
<evidence type="ECO:0000256" key="5">
    <source>
        <dbReference type="ARBA" id="ARBA00022679"/>
    </source>
</evidence>
<dbReference type="Gene3D" id="3.40.50.2000">
    <property type="entry name" value="Glycogen Phosphorylase B"/>
    <property type="match status" value="2"/>
</dbReference>
<dbReference type="RefSeq" id="WP_114298530.1">
    <property type="nucleotide sequence ID" value="NZ_QPJT01000017.1"/>
</dbReference>
<feature type="domain" description="Starch synthase catalytic" evidence="9">
    <location>
        <begin position="5"/>
        <end position="239"/>
    </location>
</feature>